<feature type="domain" description="Sulfotransferase" evidence="1">
    <location>
        <begin position="102"/>
        <end position="374"/>
    </location>
</feature>
<evidence type="ECO:0000313" key="2">
    <source>
        <dbReference type="EMBL" id="CAH0405848.1"/>
    </source>
</evidence>
<dbReference type="InterPro" id="IPR000863">
    <property type="entry name" value="Sulfotransferase_dom"/>
</dbReference>
<dbReference type="Pfam" id="PF00685">
    <property type="entry name" value="Sulfotransfer_1"/>
    <property type="match status" value="1"/>
</dbReference>
<name>A0ABN8B8C3_CHISP</name>
<accession>A0ABN8B8C3</accession>
<protein>
    <recommendedName>
        <fullName evidence="1">Sulfotransferase domain-containing protein</fullName>
    </recommendedName>
</protein>
<dbReference type="Proteomes" id="UP001153292">
    <property type="component" value="Chromosome 5"/>
</dbReference>
<organism evidence="2 3">
    <name type="scientific">Chilo suppressalis</name>
    <name type="common">Asiatic rice borer moth</name>
    <dbReference type="NCBI Taxonomy" id="168631"/>
    <lineage>
        <taxon>Eukaryota</taxon>
        <taxon>Metazoa</taxon>
        <taxon>Ecdysozoa</taxon>
        <taxon>Arthropoda</taxon>
        <taxon>Hexapoda</taxon>
        <taxon>Insecta</taxon>
        <taxon>Pterygota</taxon>
        <taxon>Neoptera</taxon>
        <taxon>Endopterygota</taxon>
        <taxon>Lepidoptera</taxon>
        <taxon>Glossata</taxon>
        <taxon>Ditrysia</taxon>
        <taxon>Pyraloidea</taxon>
        <taxon>Crambidae</taxon>
        <taxon>Crambinae</taxon>
        <taxon>Chilo</taxon>
    </lineage>
</organism>
<evidence type="ECO:0000313" key="3">
    <source>
        <dbReference type="Proteomes" id="UP001153292"/>
    </source>
</evidence>
<dbReference type="PANTHER" id="PTHR10704:SF44">
    <property type="entry name" value="LD35051P-RELATED"/>
    <property type="match status" value="1"/>
</dbReference>
<keyword evidence="3" id="KW-1185">Reference proteome</keyword>
<dbReference type="PROSITE" id="PS51257">
    <property type="entry name" value="PROKAR_LIPOPROTEIN"/>
    <property type="match status" value="1"/>
</dbReference>
<reference evidence="2" key="1">
    <citation type="submission" date="2021-12" db="EMBL/GenBank/DDBJ databases">
        <authorList>
            <person name="King R."/>
        </authorList>
    </citation>
    <scope>NUCLEOTIDE SEQUENCE</scope>
</reference>
<dbReference type="PANTHER" id="PTHR10704">
    <property type="entry name" value="CARBOHYDRATE SULFOTRANSFERASE"/>
    <property type="match status" value="1"/>
</dbReference>
<sequence>MFRRLNFNFICFAFGFGCIFVLLGSKYTNDISFHTSSKNKMEDSENVQVKLKRTHDNFDIETMLNKTRTKIKSELADYSFINSGVSDLEDLLMEFGGTPLRSLVMTTWRSGSTFFGELLDSMPGNYYHYEPFFWYGIKQIRGPPDSFKALKYMEKLMKCDYEGLDEYFDFGKKHEFPVSHTSKLWEHCKTKKELCFDPEFTSKICKLFPFQSMKVVRVRLKLIKQLLDDKELNLKVILLVRDPRGVMQSRQHRSFCQPAPDCWWPELVCADMVSDHVAASRLMQDYPNRIMTLRYEELALDPSKTAYEVLKFLRLDVTKSVKEFLRTHTSVNVAGFDSTFRISRDIPFKWRTSLYFDYVDEVQTACKEAMSLWGYKMAYNATHMASKDFYPMESYTITNRFDNQIPS</sequence>
<dbReference type="EMBL" id="OU963898">
    <property type="protein sequence ID" value="CAH0405848.1"/>
    <property type="molecule type" value="Genomic_DNA"/>
</dbReference>
<proteinExistence type="predicted"/>
<dbReference type="InterPro" id="IPR051135">
    <property type="entry name" value="Gal/GlcNAc/GalNAc_ST"/>
</dbReference>
<dbReference type="InterPro" id="IPR027417">
    <property type="entry name" value="P-loop_NTPase"/>
</dbReference>
<evidence type="ECO:0000259" key="1">
    <source>
        <dbReference type="Pfam" id="PF00685"/>
    </source>
</evidence>
<dbReference type="Gene3D" id="3.40.50.300">
    <property type="entry name" value="P-loop containing nucleotide triphosphate hydrolases"/>
    <property type="match status" value="1"/>
</dbReference>
<gene>
    <name evidence="2" type="ORF">CHILSU_LOCUS9218</name>
</gene>
<dbReference type="SUPFAM" id="SSF52540">
    <property type="entry name" value="P-loop containing nucleoside triphosphate hydrolases"/>
    <property type="match status" value="1"/>
</dbReference>